<organism evidence="1 2">
    <name type="scientific">Phialemonium thermophilum</name>
    <dbReference type="NCBI Taxonomy" id="223376"/>
    <lineage>
        <taxon>Eukaryota</taxon>
        <taxon>Fungi</taxon>
        <taxon>Dikarya</taxon>
        <taxon>Ascomycota</taxon>
        <taxon>Pezizomycotina</taxon>
        <taxon>Sordariomycetes</taxon>
        <taxon>Sordariomycetidae</taxon>
        <taxon>Cephalothecales</taxon>
        <taxon>Cephalothecaceae</taxon>
        <taxon>Phialemonium</taxon>
    </lineage>
</organism>
<reference evidence="1 2" key="1">
    <citation type="journal article" date="2024" name="Commun. Biol.">
        <title>Comparative genomic analysis of thermophilic fungi reveals convergent evolutionary adaptations and gene losses.</title>
        <authorList>
            <person name="Steindorff A.S."/>
            <person name="Aguilar-Pontes M.V."/>
            <person name="Robinson A.J."/>
            <person name="Andreopoulos B."/>
            <person name="LaButti K."/>
            <person name="Kuo A."/>
            <person name="Mondo S."/>
            <person name="Riley R."/>
            <person name="Otillar R."/>
            <person name="Haridas S."/>
            <person name="Lipzen A."/>
            <person name="Grimwood J."/>
            <person name="Schmutz J."/>
            <person name="Clum A."/>
            <person name="Reid I.D."/>
            <person name="Moisan M.C."/>
            <person name="Butler G."/>
            <person name="Nguyen T.T.M."/>
            <person name="Dewar K."/>
            <person name="Conant G."/>
            <person name="Drula E."/>
            <person name="Henrissat B."/>
            <person name="Hansel C."/>
            <person name="Singer S."/>
            <person name="Hutchinson M.I."/>
            <person name="de Vries R.P."/>
            <person name="Natvig D.O."/>
            <person name="Powell A.J."/>
            <person name="Tsang A."/>
            <person name="Grigoriev I.V."/>
        </authorList>
    </citation>
    <scope>NUCLEOTIDE SEQUENCE [LARGE SCALE GENOMIC DNA]</scope>
    <source>
        <strain evidence="1 2">ATCC 24622</strain>
    </source>
</reference>
<evidence type="ECO:0008006" key="3">
    <source>
        <dbReference type="Google" id="ProtNLM"/>
    </source>
</evidence>
<dbReference type="SUPFAM" id="SSF81383">
    <property type="entry name" value="F-box domain"/>
    <property type="match status" value="1"/>
</dbReference>
<proteinExistence type="predicted"/>
<evidence type="ECO:0000313" key="1">
    <source>
        <dbReference type="EMBL" id="KAL1852029.1"/>
    </source>
</evidence>
<accession>A0ABR3W311</accession>
<dbReference type="SUPFAM" id="SSF52047">
    <property type="entry name" value="RNI-like"/>
    <property type="match status" value="1"/>
</dbReference>
<dbReference type="Proteomes" id="UP001586593">
    <property type="component" value="Unassembled WGS sequence"/>
</dbReference>
<gene>
    <name evidence="1" type="ORF">VTK73DRAFT_9318</name>
</gene>
<evidence type="ECO:0000313" key="2">
    <source>
        <dbReference type="Proteomes" id="UP001586593"/>
    </source>
</evidence>
<keyword evidence="2" id="KW-1185">Reference proteome</keyword>
<dbReference type="InterPro" id="IPR036047">
    <property type="entry name" value="F-box-like_dom_sf"/>
</dbReference>
<sequence length="396" mass="45237">MAPQTQQISLHSLPTEILLNVISFVATPLADIRPTWSAGSGDIKSLSCVSKRLREMCLHNCLYHIRLWESVKDASEGLDVISRSPSLLQNARIIVFRYNMLSILNETPNVKELSLASDGGCYHHINRFYREVFRTLSLPNITILKLQLQRTNLPILAALPNLKAVSLVIHCHPRRAAPLKALASRNLEVLHLAKPMGILYRYGWTVLELTTVLNMFPSVRHFLFEGSLSNCKIGDLMALFGGRNIVKLAVTDERYLRQQVQKKGLVKQREFEKADRRAAAEAFFDACPALREICIGSSFNLEARVYQRKAGGIRPELVRSYSNHAVFDRLFLDEKSDRFYRYGTPDDPLRGDPTDARFREAYKDAHIDRCETSFWETEWKLAVEHLTGRKYCNALF</sequence>
<comment type="caution">
    <text evidence="1">The sequence shown here is derived from an EMBL/GenBank/DDBJ whole genome shotgun (WGS) entry which is preliminary data.</text>
</comment>
<name>A0ABR3W311_9PEZI</name>
<protein>
    <recommendedName>
        <fullName evidence="3">F-box domain-containing protein</fullName>
    </recommendedName>
</protein>
<dbReference type="EMBL" id="JAZHXJ010000763">
    <property type="protein sequence ID" value="KAL1852029.1"/>
    <property type="molecule type" value="Genomic_DNA"/>
</dbReference>